<keyword evidence="3" id="KW-1185">Reference proteome</keyword>
<organism evidence="2 3">
    <name type="scientific">Xanthomonas citri pv. citri</name>
    <dbReference type="NCBI Taxonomy" id="611301"/>
    <lineage>
        <taxon>Bacteria</taxon>
        <taxon>Pseudomonadati</taxon>
        <taxon>Pseudomonadota</taxon>
        <taxon>Gammaproteobacteria</taxon>
        <taxon>Lysobacterales</taxon>
        <taxon>Lysobacteraceae</taxon>
        <taxon>Xanthomonas</taxon>
    </lineage>
</organism>
<protein>
    <submittedName>
        <fullName evidence="2">Uncharacterized protein</fullName>
    </submittedName>
</protein>
<evidence type="ECO:0000313" key="3">
    <source>
        <dbReference type="Proteomes" id="UP000052230"/>
    </source>
</evidence>
<comment type="caution">
    <text evidence="2">The sequence shown here is derived from an EMBL/GenBank/DDBJ whole genome shotgun (WGS) entry which is preliminary data.</text>
</comment>
<feature type="compositionally biased region" description="Low complexity" evidence="1">
    <location>
        <begin position="85"/>
        <end position="95"/>
    </location>
</feature>
<reference evidence="2 3" key="1">
    <citation type="submission" date="2014-09" db="EMBL/GenBank/DDBJ databases">
        <authorList>
            <person name="Regsiter A."/>
        </authorList>
    </citation>
    <scope>NUCLEOTIDE SEQUENCE [LARGE SCALE GENOMIC DNA]</scope>
</reference>
<feature type="region of interest" description="Disordered" evidence="1">
    <location>
        <begin position="85"/>
        <end position="110"/>
    </location>
</feature>
<dbReference type="Proteomes" id="UP000052230">
    <property type="component" value="Unassembled WGS sequence"/>
</dbReference>
<accession>A0A0U5FL31</accession>
<feature type="region of interest" description="Disordered" evidence="1">
    <location>
        <begin position="53"/>
        <end position="73"/>
    </location>
</feature>
<name>A0A0U5FL31_XANCI</name>
<evidence type="ECO:0000313" key="2">
    <source>
        <dbReference type="EMBL" id="CEG16950.1"/>
    </source>
</evidence>
<sequence>MRQSASAAPGAAGIGRCLATMRPAELDAWRIRQITHVVRGIWADRQAYFATGTPRHVGERPGRSGTRSFQQMQPPHYFSDALDAAKAATTGATHDSAIPHPRAQSPTGAT</sequence>
<dbReference type="AlphaFoldDB" id="A0A0U5FL31"/>
<proteinExistence type="predicted"/>
<dbReference type="EMBL" id="CCXZ01000143">
    <property type="protein sequence ID" value="CEG16950.1"/>
    <property type="molecule type" value="Genomic_DNA"/>
</dbReference>
<gene>
    <name evidence="2" type="ORF">XAC3562_490033</name>
</gene>
<evidence type="ECO:0000256" key="1">
    <source>
        <dbReference type="SAM" id="MobiDB-lite"/>
    </source>
</evidence>